<name>A0AAV4S683_CAEEX</name>
<dbReference type="Proteomes" id="UP001054945">
    <property type="component" value="Unassembled WGS sequence"/>
</dbReference>
<evidence type="ECO:0000313" key="2">
    <source>
        <dbReference type="Proteomes" id="UP001054945"/>
    </source>
</evidence>
<keyword evidence="2" id="KW-1185">Reference proteome</keyword>
<sequence length="147" mass="16605">MERPIGQEILFEMNSEKICLEVALKPHTKEEIPLKLKVYAVGSSSNSKHQHYDSKYDILKSYGIKGPESSDKDSESHSTFAWEISLLMEVKLKLKKDERETFVSGVSEVGEVSNASEAVEKKISPLSKQFDKNLSKNWKKGNSLQIS</sequence>
<gene>
    <name evidence="1" type="ORF">CEXT_373401</name>
</gene>
<dbReference type="AlphaFoldDB" id="A0AAV4S683"/>
<proteinExistence type="predicted"/>
<comment type="caution">
    <text evidence="1">The sequence shown here is derived from an EMBL/GenBank/DDBJ whole genome shotgun (WGS) entry which is preliminary data.</text>
</comment>
<organism evidence="1 2">
    <name type="scientific">Caerostris extrusa</name>
    <name type="common">Bark spider</name>
    <name type="synonym">Caerostris bankana</name>
    <dbReference type="NCBI Taxonomy" id="172846"/>
    <lineage>
        <taxon>Eukaryota</taxon>
        <taxon>Metazoa</taxon>
        <taxon>Ecdysozoa</taxon>
        <taxon>Arthropoda</taxon>
        <taxon>Chelicerata</taxon>
        <taxon>Arachnida</taxon>
        <taxon>Araneae</taxon>
        <taxon>Araneomorphae</taxon>
        <taxon>Entelegynae</taxon>
        <taxon>Araneoidea</taxon>
        <taxon>Araneidae</taxon>
        <taxon>Caerostris</taxon>
    </lineage>
</organism>
<evidence type="ECO:0000313" key="1">
    <source>
        <dbReference type="EMBL" id="GIY29032.1"/>
    </source>
</evidence>
<reference evidence="1 2" key="1">
    <citation type="submission" date="2021-06" db="EMBL/GenBank/DDBJ databases">
        <title>Caerostris extrusa draft genome.</title>
        <authorList>
            <person name="Kono N."/>
            <person name="Arakawa K."/>
        </authorList>
    </citation>
    <scope>NUCLEOTIDE SEQUENCE [LARGE SCALE GENOMIC DNA]</scope>
</reference>
<dbReference type="EMBL" id="BPLR01009016">
    <property type="protein sequence ID" value="GIY29032.1"/>
    <property type="molecule type" value="Genomic_DNA"/>
</dbReference>
<protein>
    <submittedName>
        <fullName evidence="1">Uncharacterized protein</fullName>
    </submittedName>
</protein>
<accession>A0AAV4S683</accession>